<keyword evidence="1 2" id="KW-0732">Signal</keyword>
<dbReference type="Pfam" id="PF02563">
    <property type="entry name" value="Poly_export"/>
    <property type="match status" value="1"/>
</dbReference>
<dbReference type="EMBL" id="JAAOZC010000003">
    <property type="protein sequence ID" value="NIJ08063.1"/>
    <property type="molecule type" value="Genomic_DNA"/>
</dbReference>
<feature type="domain" description="Soluble ligand binding" evidence="4">
    <location>
        <begin position="195"/>
        <end position="241"/>
    </location>
</feature>
<reference evidence="5 6" key="1">
    <citation type="submission" date="2020-03" db="EMBL/GenBank/DDBJ databases">
        <title>Genomic Encyclopedia of Type Strains, Phase III (KMG-III): the genomes of soil and plant-associated and newly described type strains.</title>
        <authorList>
            <person name="Whitman W."/>
        </authorList>
    </citation>
    <scope>NUCLEOTIDE SEQUENCE [LARGE SCALE GENOMIC DNA]</scope>
    <source>
        <strain evidence="5 6">CECT 8804</strain>
    </source>
</reference>
<proteinExistence type="predicted"/>
<dbReference type="PANTHER" id="PTHR33619:SF3">
    <property type="entry name" value="POLYSACCHARIDE EXPORT PROTEIN GFCE-RELATED"/>
    <property type="match status" value="1"/>
</dbReference>
<feature type="domain" description="Polysaccharide export protein N-terminal" evidence="3">
    <location>
        <begin position="32"/>
        <end position="107"/>
    </location>
</feature>
<dbReference type="InterPro" id="IPR049712">
    <property type="entry name" value="Poly_export"/>
</dbReference>
<dbReference type="PANTHER" id="PTHR33619">
    <property type="entry name" value="POLYSACCHARIDE EXPORT PROTEIN GFCE-RELATED"/>
    <property type="match status" value="1"/>
</dbReference>
<evidence type="ECO:0000259" key="4">
    <source>
        <dbReference type="Pfam" id="PF10531"/>
    </source>
</evidence>
<keyword evidence="6" id="KW-1185">Reference proteome</keyword>
<evidence type="ECO:0000256" key="2">
    <source>
        <dbReference type="SAM" id="SignalP"/>
    </source>
</evidence>
<feature type="signal peptide" evidence="2">
    <location>
        <begin position="1"/>
        <end position="31"/>
    </location>
</feature>
<dbReference type="RefSeq" id="WP_167072885.1">
    <property type="nucleotide sequence ID" value="NZ_JAAOZC010000003.1"/>
</dbReference>
<evidence type="ECO:0000313" key="6">
    <source>
        <dbReference type="Proteomes" id="UP000727456"/>
    </source>
</evidence>
<comment type="caution">
    <text evidence="5">The sequence shown here is derived from an EMBL/GenBank/DDBJ whole genome shotgun (WGS) entry which is preliminary data.</text>
</comment>
<feature type="chain" id="PRO_5046600076" evidence="2">
    <location>
        <begin position="32"/>
        <end position="270"/>
    </location>
</feature>
<gene>
    <name evidence="5" type="ORF">FHS31_001673</name>
</gene>
<dbReference type="Proteomes" id="UP000727456">
    <property type="component" value="Unassembled WGS sequence"/>
</dbReference>
<name>A0ABX0TRA9_9SPHN</name>
<evidence type="ECO:0000256" key="1">
    <source>
        <dbReference type="ARBA" id="ARBA00022729"/>
    </source>
</evidence>
<dbReference type="Pfam" id="PF10531">
    <property type="entry name" value="SLBB"/>
    <property type="match status" value="2"/>
</dbReference>
<protein>
    <submittedName>
        <fullName evidence="5">Polysaccharide export outer membrane protein</fullName>
    </submittedName>
</protein>
<feature type="domain" description="Soluble ligand binding" evidence="4">
    <location>
        <begin position="115"/>
        <end position="144"/>
    </location>
</feature>
<dbReference type="Gene3D" id="3.10.560.10">
    <property type="entry name" value="Outer membrane lipoprotein wza domain like"/>
    <property type="match status" value="2"/>
</dbReference>
<dbReference type="InterPro" id="IPR019554">
    <property type="entry name" value="Soluble_ligand-bd"/>
</dbReference>
<organism evidence="5 6">
    <name type="scientific">Sphingomonas vulcanisoli</name>
    <dbReference type="NCBI Taxonomy" id="1658060"/>
    <lineage>
        <taxon>Bacteria</taxon>
        <taxon>Pseudomonadati</taxon>
        <taxon>Pseudomonadota</taxon>
        <taxon>Alphaproteobacteria</taxon>
        <taxon>Sphingomonadales</taxon>
        <taxon>Sphingomonadaceae</taxon>
        <taxon>Sphingomonas</taxon>
    </lineage>
</organism>
<dbReference type="InterPro" id="IPR003715">
    <property type="entry name" value="Poly_export_N"/>
</dbReference>
<accession>A0ABX0TRA9</accession>
<sequence>MSEPRIQRLSRRLLLAMLASIWAAMAGPAIAQSSEYRIGPGDVLKVSVYRQADLETIVAVAGDGTIPIGTLGKVPVADLTPGEVGQRIAERLKSAGILIDPTVTVLVTEYHSQTVAVLGAVARPGEYPIDRRGITISEMLARAGANFASGGILIAVKPRAGGESENLHAADLFAGGRDRPVRNGDTIFVQTPALVFVRGEVQHPGAFPIEPGMTVDQAIAVAGGLTQRGSASGVRVTHVDVAGKAGTPQRIKLRDTVAPNDTLVVGARLF</sequence>
<dbReference type="Gene3D" id="3.30.1950.10">
    <property type="entry name" value="wza like domain"/>
    <property type="match status" value="1"/>
</dbReference>
<evidence type="ECO:0000313" key="5">
    <source>
        <dbReference type="EMBL" id="NIJ08063.1"/>
    </source>
</evidence>
<evidence type="ECO:0000259" key="3">
    <source>
        <dbReference type="Pfam" id="PF02563"/>
    </source>
</evidence>